<comment type="caution">
    <text evidence="3">The sequence shown here is derived from an EMBL/GenBank/DDBJ whole genome shotgun (WGS) entry which is preliminary data.</text>
</comment>
<reference evidence="3 4" key="1">
    <citation type="submission" date="2024-01" db="EMBL/GenBank/DDBJ databases">
        <title>The genomes of 5 underutilized Papilionoideae crops provide insights into root nodulation and disease resistanc.</title>
        <authorList>
            <person name="Jiang F."/>
        </authorList>
    </citation>
    <scope>NUCLEOTIDE SEQUENCE [LARGE SCALE GENOMIC DNA]</scope>
    <source>
        <strain evidence="3">JINMINGXINNONG_FW02</strain>
        <tissue evidence="3">Leaves</tissue>
    </source>
</reference>
<feature type="compositionally biased region" description="Polar residues" evidence="2">
    <location>
        <begin position="30"/>
        <end position="42"/>
    </location>
</feature>
<dbReference type="Pfam" id="PF04520">
    <property type="entry name" value="Senescence_reg"/>
    <property type="match status" value="1"/>
</dbReference>
<evidence type="ECO:0000313" key="4">
    <source>
        <dbReference type="Proteomes" id="UP001374584"/>
    </source>
</evidence>
<evidence type="ECO:0000256" key="1">
    <source>
        <dbReference type="ARBA" id="ARBA00034773"/>
    </source>
</evidence>
<proteinExistence type="inferred from homology"/>
<dbReference type="AlphaFoldDB" id="A0AAN9LGR3"/>
<accession>A0AAN9LGR3</accession>
<feature type="compositionally biased region" description="Acidic residues" evidence="2">
    <location>
        <begin position="65"/>
        <end position="74"/>
    </location>
</feature>
<dbReference type="EMBL" id="JAYMYR010000010">
    <property type="protein sequence ID" value="KAK7335624.1"/>
    <property type="molecule type" value="Genomic_DNA"/>
</dbReference>
<comment type="similarity">
    <text evidence="1">Belongs to the senescence regulator S40 family.</text>
</comment>
<feature type="compositionally biased region" description="Acidic residues" evidence="2">
    <location>
        <begin position="44"/>
        <end position="58"/>
    </location>
</feature>
<evidence type="ECO:0000313" key="3">
    <source>
        <dbReference type="EMBL" id="KAK7335624.1"/>
    </source>
</evidence>
<gene>
    <name evidence="3" type="ORF">VNO80_27565</name>
</gene>
<dbReference type="Proteomes" id="UP001374584">
    <property type="component" value="Unassembled WGS sequence"/>
</dbReference>
<dbReference type="PANTHER" id="PTHR33083:SF50">
    <property type="entry name" value="PROTEIN S40-7"/>
    <property type="match status" value="1"/>
</dbReference>
<evidence type="ECO:0008006" key="5">
    <source>
        <dbReference type="Google" id="ProtNLM"/>
    </source>
</evidence>
<evidence type="ECO:0000256" key="2">
    <source>
        <dbReference type="SAM" id="MobiDB-lite"/>
    </source>
</evidence>
<organism evidence="3 4">
    <name type="scientific">Phaseolus coccineus</name>
    <name type="common">Scarlet runner bean</name>
    <name type="synonym">Phaseolus multiflorus</name>
    <dbReference type="NCBI Taxonomy" id="3886"/>
    <lineage>
        <taxon>Eukaryota</taxon>
        <taxon>Viridiplantae</taxon>
        <taxon>Streptophyta</taxon>
        <taxon>Embryophyta</taxon>
        <taxon>Tracheophyta</taxon>
        <taxon>Spermatophyta</taxon>
        <taxon>Magnoliopsida</taxon>
        <taxon>eudicotyledons</taxon>
        <taxon>Gunneridae</taxon>
        <taxon>Pentapetalae</taxon>
        <taxon>rosids</taxon>
        <taxon>fabids</taxon>
        <taxon>Fabales</taxon>
        <taxon>Fabaceae</taxon>
        <taxon>Papilionoideae</taxon>
        <taxon>50 kb inversion clade</taxon>
        <taxon>NPAAA clade</taxon>
        <taxon>indigoferoid/millettioid clade</taxon>
        <taxon>Phaseoleae</taxon>
        <taxon>Phaseolus</taxon>
    </lineage>
</organism>
<feature type="region of interest" description="Disordered" evidence="2">
    <location>
        <begin position="1"/>
        <end position="95"/>
    </location>
</feature>
<dbReference type="GO" id="GO:0010150">
    <property type="term" value="P:leaf senescence"/>
    <property type="evidence" value="ECO:0007669"/>
    <property type="project" value="UniProtKB-ARBA"/>
</dbReference>
<dbReference type="PANTHER" id="PTHR33083">
    <property type="entry name" value="EXPRESSED PROTEIN"/>
    <property type="match status" value="1"/>
</dbReference>
<protein>
    <recommendedName>
        <fullName evidence="5">Senescence regulator</fullName>
    </recommendedName>
</protein>
<name>A0AAN9LGR3_PHACN</name>
<dbReference type="InterPro" id="IPR007608">
    <property type="entry name" value="Senescence_reg_S40"/>
</dbReference>
<keyword evidence="4" id="KW-1185">Reference proteome</keyword>
<sequence length="240" mass="26944">MDLNDPNRFRNRKPTLSPRERFLGVPSNALGFQNPSSSTAANGTEDENLLEDLLEDDVVFSNNDDNNDDEEDSAEPSSPTPPIPNHSHSHNAFGRPDVSLGIRAALPENDHPSPNTSHFFHHKISVSLSSFSSSSARLIPVIRKPPQHRFSSSSVKFYQSAPVNSRFLPKRRRREFMEDDAVVAEERLPPHEIVARNLARRPVVAYSVLEGVGRTLKGRDLRQVRNAVLRKTGFLHDIEQ</sequence>